<proteinExistence type="predicted"/>
<dbReference type="EMBL" id="BGPR01006858">
    <property type="protein sequence ID" value="GBN22384.1"/>
    <property type="molecule type" value="Genomic_DNA"/>
</dbReference>
<protein>
    <submittedName>
        <fullName evidence="1">Uncharacterized protein</fullName>
    </submittedName>
</protein>
<organism evidence="1 2">
    <name type="scientific">Araneus ventricosus</name>
    <name type="common">Orbweaver spider</name>
    <name type="synonym">Epeira ventricosa</name>
    <dbReference type="NCBI Taxonomy" id="182803"/>
    <lineage>
        <taxon>Eukaryota</taxon>
        <taxon>Metazoa</taxon>
        <taxon>Ecdysozoa</taxon>
        <taxon>Arthropoda</taxon>
        <taxon>Chelicerata</taxon>
        <taxon>Arachnida</taxon>
        <taxon>Araneae</taxon>
        <taxon>Araneomorphae</taxon>
        <taxon>Entelegynae</taxon>
        <taxon>Araneoidea</taxon>
        <taxon>Araneidae</taxon>
        <taxon>Araneus</taxon>
    </lineage>
</organism>
<reference evidence="1 2" key="1">
    <citation type="journal article" date="2019" name="Sci. Rep.">
        <title>Orb-weaving spider Araneus ventricosus genome elucidates the spidroin gene catalogue.</title>
        <authorList>
            <person name="Kono N."/>
            <person name="Nakamura H."/>
            <person name="Ohtoshi R."/>
            <person name="Moran D.A.P."/>
            <person name="Shinohara A."/>
            <person name="Yoshida Y."/>
            <person name="Fujiwara M."/>
            <person name="Mori M."/>
            <person name="Tomita M."/>
            <person name="Arakawa K."/>
        </authorList>
    </citation>
    <scope>NUCLEOTIDE SEQUENCE [LARGE SCALE GENOMIC DNA]</scope>
</reference>
<sequence>MDRPSPCQSPPRTFSLTASLHLITIGPQPLSEPPVINLFPMDVQSTTAGFKTNCLGGLAEETACVFRKLPLDLGAKDMNKSFPPFKVTAYTVCRTAIALEFPTPLRITLRPAATGFVLDREMAQRNDDSHPTIINGWVRDFTVDITFKCP</sequence>
<keyword evidence="2" id="KW-1185">Reference proteome</keyword>
<dbReference type="AlphaFoldDB" id="A0A4Y2M798"/>
<evidence type="ECO:0000313" key="2">
    <source>
        <dbReference type="Proteomes" id="UP000499080"/>
    </source>
</evidence>
<accession>A0A4Y2M798</accession>
<dbReference type="Proteomes" id="UP000499080">
    <property type="component" value="Unassembled WGS sequence"/>
</dbReference>
<name>A0A4Y2M798_ARAVE</name>
<comment type="caution">
    <text evidence="1">The sequence shown here is derived from an EMBL/GenBank/DDBJ whole genome shotgun (WGS) entry which is preliminary data.</text>
</comment>
<evidence type="ECO:0000313" key="1">
    <source>
        <dbReference type="EMBL" id="GBN22384.1"/>
    </source>
</evidence>
<gene>
    <name evidence="1" type="ORF">AVEN_142959_1</name>
</gene>